<dbReference type="InterPro" id="IPR020845">
    <property type="entry name" value="AMP-binding_CS"/>
</dbReference>
<dbReference type="Proteomes" id="UP000294555">
    <property type="component" value="Unassembled WGS sequence"/>
</dbReference>
<dbReference type="InterPro" id="IPR042099">
    <property type="entry name" value="ANL_N_sf"/>
</dbReference>
<proteinExistence type="inferred from homology"/>
<dbReference type="EMBL" id="SJOI01000001">
    <property type="protein sequence ID" value="TCL03121.1"/>
    <property type="molecule type" value="Genomic_DNA"/>
</dbReference>
<keyword evidence="5" id="KW-1185">Reference proteome</keyword>
<evidence type="ECO:0000313" key="5">
    <source>
        <dbReference type="Proteomes" id="UP000294555"/>
    </source>
</evidence>
<dbReference type="PANTHER" id="PTHR24096">
    <property type="entry name" value="LONG-CHAIN-FATTY-ACID--COA LIGASE"/>
    <property type="match status" value="1"/>
</dbReference>
<comment type="caution">
    <text evidence="4">The sequence shown here is derived from an EMBL/GenBank/DDBJ whole genome shotgun (WGS) entry which is preliminary data.</text>
</comment>
<name>A0A4R1NBV8_9GAMM</name>
<dbReference type="InterPro" id="IPR000873">
    <property type="entry name" value="AMP-dep_synth/lig_dom"/>
</dbReference>
<reference evidence="4 5" key="1">
    <citation type="submission" date="2019-02" db="EMBL/GenBank/DDBJ databases">
        <title>Investigation of anaerobic lignin degradation for improved lignocellulosic biofuels.</title>
        <authorList>
            <person name="Deangelis K."/>
        </authorList>
    </citation>
    <scope>NUCLEOTIDE SEQUENCE [LARGE SCALE GENOMIC DNA]</scope>
    <source>
        <strain evidence="4 5">159R</strain>
    </source>
</reference>
<evidence type="ECO:0000259" key="3">
    <source>
        <dbReference type="Pfam" id="PF00501"/>
    </source>
</evidence>
<comment type="similarity">
    <text evidence="1">Belongs to the ATP-dependent AMP-binding enzyme family.</text>
</comment>
<accession>A0A4R1NBV8</accession>
<organism evidence="4 5">
    <name type="scientific">Sodalis ligni</name>
    <dbReference type="NCBI Taxonomy" id="2697027"/>
    <lineage>
        <taxon>Bacteria</taxon>
        <taxon>Pseudomonadati</taxon>
        <taxon>Pseudomonadota</taxon>
        <taxon>Gammaproteobacteria</taxon>
        <taxon>Enterobacterales</taxon>
        <taxon>Bruguierivoracaceae</taxon>
        <taxon>Sodalis</taxon>
    </lineage>
</organism>
<sequence>MINVEKMKSIAAVRGNSPCVVDHKTSYTWNQIIAKANMRVAFLKTICNKQQLQTACYLSHNSVDVICWLSAFSTLGIQANGLDYSLPVDKLATLIRKISPSILLVSFNLYSQKELNQLASTGVTLLAVDAPTDPVIDAIGEVHVPEIDSLMREHRPAPFRAVSLTSGTSGLPKIALRYRSFDSRRFTWFTNRYSFNNNDGFMLMLPLYHAAGNGWARMFMGLGSTLYLVDQNDEKFISYILSLDRVTASVMTPNLVGKITQIVRSEKIITHLRWVLVGGSYFSVKNKQAAIAALGPVFYEYYGCTESGVNVLSEPEDIILHPDSVGRPFDGNQVLILDEACNSVEVGESGRVAIASYMLMDEYGDGSKPFVSINNENYFLMADYGYLDHENRLFLMNRNGDSWNHQNVYGIEENIRTLPCITDVAVISLIENGKPQLKCVFSTSHKENVEKLINKIKEKTSIYNITNFKLRAVEKIPYSPSGKVRFNEIISILNAA</sequence>
<evidence type="ECO:0000256" key="2">
    <source>
        <dbReference type="ARBA" id="ARBA00022598"/>
    </source>
</evidence>
<dbReference type="Pfam" id="PF00501">
    <property type="entry name" value="AMP-binding"/>
    <property type="match status" value="1"/>
</dbReference>
<dbReference type="Gene3D" id="3.40.50.12780">
    <property type="entry name" value="N-terminal domain of ligase-like"/>
    <property type="match status" value="1"/>
</dbReference>
<dbReference type="RefSeq" id="WP_132922013.1">
    <property type="nucleotide sequence ID" value="NZ_SJOI01000001.1"/>
</dbReference>
<dbReference type="GO" id="GO:0016405">
    <property type="term" value="F:CoA-ligase activity"/>
    <property type="evidence" value="ECO:0007669"/>
    <property type="project" value="TreeGrafter"/>
</dbReference>
<keyword evidence="2 4" id="KW-0436">Ligase</keyword>
<dbReference type="PROSITE" id="PS00455">
    <property type="entry name" value="AMP_BINDING"/>
    <property type="match status" value="1"/>
</dbReference>
<dbReference type="SUPFAM" id="SSF56801">
    <property type="entry name" value="Acetyl-CoA synthetase-like"/>
    <property type="match status" value="1"/>
</dbReference>
<protein>
    <submittedName>
        <fullName evidence="4">Acyl-CoA synthetase (AMP-forming)/AMP-acid ligase II</fullName>
    </submittedName>
</protein>
<dbReference type="AlphaFoldDB" id="A0A4R1NBV8"/>
<evidence type="ECO:0000256" key="1">
    <source>
        <dbReference type="ARBA" id="ARBA00006432"/>
    </source>
</evidence>
<feature type="domain" description="AMP-dependent synthetase/ligase" evidence="3">
    <location>
        <begin position="11"/>
        <end position="363"/>
    </location>
</feature>
<gene>
    <name evidence="4" type="ORF">EZJ58_1167</name>
</gene>
<dbReference type="OrthoDB" id="4167046at2"/>
<evidence type="ECO:0000313" key="4">
    <source>
        <dbReference type="EMBL" id="TCL03121.1"/>
    </source>
</evidence>
<dbReference type="PANTHER" id="PTHR24096:SF149">
    <property type="entry name" value="AMP-BINDING DOMAIN-CONTAINING PROTEIN-RELATED"/>
    <property type="match status" value="1"/>
</dbReference>